<keyword evidence="3" id="KW-0489">Methyltransferase</keyword>
<dbReference type="SUPFAM" id="SSF53335">
    <property type="entry name" value="S-adenosyl-L-methionine-dependent methyltransferases"/>
    <property type="match status" value="1"/>
</dbReference>
<comment type="caution">
    <text evidence="3">The sequence shown here is derived from an EMBL/GenBank/DDBJ whole genome shotgun (WGS) entry which is preliminary data.</text>
</comment>
<feature type="domain" description="Methyltransferase" evidence="2">
    <location>
        <begin position="304"/>
        <end position="392"/>
    </location>
</feature>
<dbReference type="RefSeq" id="WP_158053407.1">
    <property type="nucleotide sequence ID" value="NZ_WBKB01000012.1"/>
</dbReference>
<dbReference type="GO" id="GO:0032259">
    <property type="term" value="P:methylation"/>
    <property type="evidence" value="ECO:0007669"/>
    <property type="project" value="UniProtKB-KW"/>
</dbReference>
<dbReference type="EMBL" id="WBKB01000012">
    <property type="protein sequence ID" value="KAB1640846.1"/>
    <property type="molecule type" value="Genomic_DNA"/>
</dbReference>
<dbReference type="InterPro" id="IPR029063">
    <property type="entry name" value="SAM-dependent_MTases_sf"/>
</dbReference>
<dbReference type="PANTHER" id="PTHR12993:SF29">
    <property type="entry name" value="BLR3841 PROTEIN"/>
    <property type="match status" value="1"/>
</dbReference>
<name>A0A7J5B7P9_9MICO</name>
<gene>
    <name evidence="3" type="ORF">F8O05_14205</name>
</gene>
<dbReference type="Pfam" id="PF13649">
    <property type="entry name" value="Methyltransf_25"/>
    <property type="match status" value="1"/>
</dbReference>
<dbReference type="InterPro" id="IPR041698">
    <property type="entry name" value="Methyltransf_25"/>
</dbReference>
<evidence type="ECO:0000313" key="3">
    <source>
        <dbReference type="EMBL" id="KAB1640846.1"/>
    </source>
</evidence>
<dbReference type="CDD" id="cd02440">
    <property type="entry name" value="AdoMet_MTases"/>
    <property type="match status" value="1"/>
</dbReference>
<dbReference type="InterPro" id="IPR003737">
    <property type="entry name" value="GlcNAc_PI_deacetylase-related"/>
</dbReference>
<keyword evidence="4" id="KW-1185">Reference proteome</keyword>
<evidence type="ECO:0000256" key="1">
    <source>
        <dbReference type="ARBA" id="ARBA00022833"/>
    </source>
</evidence>
<dbReference type="Gene3D" id="3.40.50.10320">
    <property type="entry name" value="LmbE-like"/>
    <property type="match status" value="1"/>
</dbReference>
<dbReference type="OrthoDB" id="116799at2"/>
<reference evidence="3 4" key="1">
    <citation type="submission" date="2019-09" db="EMBL/GenBank/DDBJ databases">
        <title>Phylogeny of genus Pseudoclavibacter and closely related genus.</title>
        <authorList>
            <person name="Li Y."/>
        </authorList>
    </citation>
    <scope>NUCLEOTIDE SEQUENCE [LARGE SCALE GENOMIC DNA]</scope>
    <source>
        <strain evidence="3 4">KCTC 13959</strain>
    </source>
</reference>
<accession>A0A7J5B7P9</accession>
<organism evidence="3 4">
    <name type="scientific">Gulosibacter chungangensis</name>
    <dbReference type="NCBI Taxonomy" id="979746"/>
    <lineage>
        <taxon>Bacteria</taxon>
        <taxon>Bacillati</taxon>
        <taxon>Actinomycetota</taxon>
        <taxon>Actinomycetes</taxon>
        <taxon>Micrococcales</taxon>
        <taxon>Microbacteriaceae</taxon>
        <taxon>Gulosibacter</taxon>
    </lineage>
</organism>
<dbReference type="Proteomes" id="UP000433493">
    <property type="component" value="Unassembled WGS sequence"/>
</dbReference>
<evidence type="ECO:0000259" key="2">
    <source>
        <dbReference type="Pfam" id="PF13649"/>
    </source>
</evidence>
<evidence type="ECO:0000313" key="4">
    <source>
        <dbReference type="Proteomes" id="UP000433493"/>
    </source>
</evidence>
<keyword evidence="3" id="KW-0808">Transferase</keyword>
<dbReference type="AlphaFoldDB" id="A0A7J5B7P9"/>
<dbReference type="InterPro" id="IPR024078">
    <property type="entry name" value="LmbE-like_dom_sf"/>
</dbReference>
<dbReference type="GO" id="GO:0008168">
    <property type="term" value="F:methyltransferase activity"/>
    <property type="evidence" value="ECO:0007669"/>
    <property type="project" value="UniProtKB-KW"/>
</dbReference>
<dbReference type="GO" id="GO:0016811">
    <property type="term" value="F:hydrolase activity, acting on carbon-nitrogen (but not peptide) bonds, in linear amides"/>
    <property type="evidence" value="ECO:0007669"/>
    <property type="project" value="TreeGrafter"/>
</dbReference>
<keyword evidence="1" id="KW-0862">Zinc</keyword>
<dbReference type="SUPFAM" id="SSF102588">
    <property type="entry name" value="LmbE-like"/>
    <property type="match status" value="1"/>
</dbReference>
<dbReference type="GO" id="GO:0016137">
    <property type="term" value="P:glycoside metabolic process"/>
    <property type="evidence" value="ECO:0007669"/>
    <property type="project" value="UniProtKB-ARBA"/>
</dbReference>
<proteinExistence type="predicted"/>
<protein>
    <submittedName>
        <fullName evidence="3">Methyltransferase domain-containing protein</fullName>
    </submittedName>
</protein>
<dbReference type="Gene3D" id="3.40.50.150">
    <property type="entry name" value="Vaccinia Virus protein VP39"/>
    <property type="match status" value="1"/>
</dbReference>
<sequence>MTTFSHRDLGTDPKAWARVRKQLPMSLTEILPEGADLVVLAAHPDDEVLGAGGLIASAAERGHATTVMLCSDGEASHPDSPTHTPNQLASIRRAEFERALETLRGDEDAVEIRGVALGLPDGRLASFKDTIEAALDRVITDRTTIVAPFRADNHPDHEAVGKFAAAVAAQHELLLLEYPIWYWHWATPESDTKWQTMLPLPLDDQAMSAKQAAIRAYPSQFEALSPAIEDAAVLSERFLEHFSFDVEVFRLSNPGLGSGARAEETFDALFKTVPEPWDFNDDYERRKRAILLASLPKARYQNALELGSATGALTAELAERCDRVVGVDASETAVRDARKRLAGLENVKLVPCVIPRESPDVRAADLVVMSEIGYFLTRNELEETFAQIEATIGPDSDVLLCHWLHPINGWSLMGEDVHEAAHARGWKPRVTHREPDFLLEIFSVPVEGQS</sequence>
<dbReference type="Pfam" id="PF02585">
    <property type="entry name" value="PIG-L"/>
    <property type="match status" value="1"/>
</dbReference>
<dbReference type="PANTHER" id="PTHR12993">
    <property type="entry name" value="N-ACETYLGLUCOSAMINYL-PHOSPHATIDYLINOSITOL DE-N-ACETYLASE-RELATED"/>
    <property type="match status" value="1"/>
</dbReference>